<dbReference type="Gene3D" id="3.40.50.300">
    <property type="entry name" value="P-loop containing nucleotide triphosphate hydrolases"/>
    <property type="match status" value="1"/>
</dbReference>
<dbReference type="GO" id="GO:0005524">
    <property type="term" value="F:ATP binding"/>
    <property type="evidence" value="ECO:0007669"/>
    <property type="project" value="UniProtKB-KW"/>
</dbReference>
<dbReference type="SUPFAM" id="SSF52540">
    <property type="entry name" value="P-loop containing nucleoside triphosphate hydrolases"/>
    <property type="match status" value="1"/>
</dbReference>
<protein>
    <submittedName>
        <fullName evidence="12">ABC transporter ATP-binding protein</fullName>
    </submittedName>
</protein>
<dbReference type="Pfam" id="PF08352">
    <property type="entry name" value="oligo_HPY"/>
    <property type="match status" value="1"/>
</dbReference>
<dbReference type="PANTHER" id="PTHR43297">
    <property type="entry name" value="OLIGOPEPTIDE TRANSPORT ATP-BINDING PROTEIN APPD"/>
    <property type="match status" value="1"/>
</dbReference>
<dbReference type="PANTHER" id="PTHR43297:SF14">
    <property type="entry name" value="ATPASE AAA-TYPE CORE DOMAIN-CONTAINING PROTEIN"/>
    <property type="match status" value="1"/>
</dbReference>
<gene>
    <name evidence="12" type="ORF">G1H10_27720</name>
</gene>
<evidence type="ECO:0000256" key="10">
    <source>
        <dbReference type="SAM" id="MobiDB-lite"/>
    </source>
</evidence>
<evidence type="ECO:0000256" key="4">
    <source>
        <dbReference type="ARBA" id="ARBA00022475"/>
    </source>
</evidence>
<dbReference type="GO" id="GO:0015833">
    <property type="term" value="P:peptide transport"/>
    <property type="evidence" value="ECO:0007669"/>
    <property type="project" value="InterPro"/>
</dbReference>
<dbReference type="InterPro" id="IPR003593">
    <property type="entry name" value="AAA+_ATPase"/>
</dbReference>
<evidence type="ECO:0000256" key="9">
    <source>
        <dbReference type="ARBA" id="ARBA00023136"/>
    </source>
</evidence>
<dbReference type="PROSITE" id="PS50893">
    <property type="entry name" value="ABC_TRANSPORTER_2"/>
    <property type="match status" value="1"/>
</dbReference>
<dbReference type="InterPro" id="IPR013563">
    <property type="entry name" value="Oligopep_ABC_C"/>
</dbReference>
<keyword evidence="5" id="KW-0997">Cell inner membrane</keyword>
<dbReference type="InterPro" id="IPR003439">
    <property type="entry name" value="ABC_transporter-like_ATP-bd"/>
</dbReference>
<comment type="subcellular location">
    <subcellularLocation>
        <location evidence="1">Cell membrane</location>
        <topology evidence="1">Peripheral membrane protein</topology>
    </subcellularLocation>
</comment>
<keyword evidence="6" id="KW-0547">Nucleotide-binding</keyword>
<accession>A0A6L9SFS8</accession>
<evidence type="ECO:0000256" key="1">
    <source>
        <dbReference type="ARBA" id="ARBA00004202"/>
    </source>
</evidence>
<evidence type="ECO:0000256" key="2">
    <source>
        <dbReference type="ARBA" id="ARBA00005417"/>
    </source>
</evidence>
<dbReference type="CDD" id="cd03257">
    <property type="entry name" value="ABC_NikE_OppD_transporters"/>
    <property type="match status" value="1"/>
</dbReference>
<keyword evidence="3" id="KW-0813">Transport</keyword>
<evidence type="ECO:0000313" key="12">
    <source>
        <dbReference type="EMBL" id="NEE03963.1"/>
    </source>
</evidence>
<comment type="similarity">
    <text evidence="2">Belongs to the ABC transporter superfamily.</text>
</comment>
<keyword evidence="4" id="KW-1003">Cell membrane</keyword>
<proteinExistence type="inferred from homology"/>
<comment type="caution">
    <text evidence="12">The sequence shown here is derived from an EMBL/GenBank/DDBJ whole genome shotgun (WGS) entry which is preliminary data.</text>
</comment>
<evidence type="ECO:0000256" key="6">
    <source>
        <dbReference type="ARBA" id="ARBA00022741"/>
    </source>
</evidence>
<evidence type="ECO:0000256" key="3">
    <source>
        <dbReference type="ARBA" id="ARBA00022448"/>
    </source>
</evidence>
<dbReference type="GO" id="GO:0016887">
    <property type="term" value="F:ATP hydrolysis activity"/>
    <property type="evidence" value="ECO:0007669"/>
    <property type="project" value="InterPro"/>
</dbReference>
<keyword evidence="7 12" id="KW-0067">ATP-binding</keyword>
<keyword evidence="8" id="KW-1278">Translocase</keyword>
<keyword evidence="9" id="KW-0472">Membrane</keyword>
<dbReference type="Proteomes" id="UP000475214">
    <property type="component" value="Unassembled WGS sequence"/>
</dbReference>
<reference evidence="12 13" key="1">
    <citation type="submission" date="2020-02" db="EMBL/GenBank/DDBJ databases">
        <authorList>
            <person name="Li X.-J."/>
            <person name="Han X.-M."/>
        </authorList>
    </citation>
    <scope>NUCLEOTIDE SEQUENCE [LARGE SCALE GENOMIC DNA]</scope>
    <source>
        <strain evidence="12 13">CCTCC AB 2017055</strain>
    </source>
</reference>
<dbReference type="Pfam" id="PF00005">
    <property type="entry name" value="ABC_tran"/>
    <property type="match status" value="1"/>
</dbReference>
<dbReference type="InterPro" id="IPR027417">
    <property type="entry name" value="P-loop_NTPase"/>
</dbReference>
<dbReference type="GO" id="GO:0005886">
    <property type="term" value="C:plasma membrane"/>
    <property type="evidence" value="ECO:0007669"/>
    <property type="project" value="UniProtKB-SubCell"/>
</dbReference>
<dbReference type="AlphaFoldDB" id="A0A6L9SFS8"/>
<keyword evidence="13" id="KW-1185">Reference proteome</keyword>
<name>A0A6L9SFS8_9ACTN</name>
<evidence type="ECO:0000259" key="11">
    <source>
        <dbReference type="PROSITE" id="PS50893"/>
    </source>
</evidence>
<feature type="domain" description="ABC transporter" evidence="11">
    <location>
        <begin position="40"/>
        <end position="297"/>
    </location>
</feature>
<evidence type="ECO:0000256" key="7">
    <source>
        <dbReference type="ARBA" id="ARBA00022840"/>
    </source>
</evidence>
<evidence type="ECO:0000256" key="8">
    <source>
        <dbReference type="ARBA" id="ARBA00022967"/>
    </source>
</evidence>
<sequence>MQRTHTAGDGGTSGAPAIARGPGWNTNLSQVVDEWPEPILEIRNLVTHFAGAEGTIRAVDDVTLTLERGSTLGIVGESGCGKSVTVRSILGLLPGQAQIVGGEILYRGRDERVVDLASLNPRGPEMRSVRGNEIAMIFQEPMAAFSPVYPIGRQIVEAVRIHTDKSKRDARSHVIEMLARVGVPQPERMVDRFPFELSGGLLQRAMIAMALSCRPSILIADEPTTALDVTVQGQVLTLLADLQREMEMSVILISHNMGVIAQAADVVAVMYMGRVVEQAPVWELFDNPQHPYTRALLESVPVIETEAELGGRLRAVAGDVPNPYDVPSGCRFHPRCTAFMANMCERAEPVLVKVGDEHTAACFLAEHGHGERRD</sequence>
<evidence type="ECO:0000313" key="13">
    <source>
        <dbReference type="Proteomes" id="UP000475214"/>
    </source>
</evidence>
<feature type="region of interest" description="Disordered" evidence="10">
    <location>
        <begin position="1"/>
        <end position="23"/>
    </location>
</feature>
<dbReference type="SMART" id="SM00382">
    <property type="entry name" value="AAA"/>
    <property type="match status" value="1"/>
</dbReference>
<dbReference type="FunFam" id="3.40.50.300:FF:000016">
    <property type="entry name" value="Oligopeptide ABC transporter ATP-binding component"/>
    <property type="match status" value="1"/>
</dbReference>
<dbReference type="InterPro" id="IPR050388">
    <property type="entry name" value="ABC_Ni/Peptide_Import"/>
</dbReference>
<evidence type="ECO:0000256" key="5">
    <source>
        <dbReference type="ARBA" id="ARBA00022519"/>
    </source>
</evidence>
<dbReference type="EMBL" id="JAAGOA010000027">
    <property type="protein sequence ID" value="NEE03963.1"/>
    <property type="molecule type" value="Genomic_DNA"/>
</dbReference>
<dbReference type="NCBIfam" id="TIGR01727">
    <property type="entry name" value="oligo_HPY"/>
    <property type="match status" value="1"/>
</dbReference>
<organism evidence="12 13">
    <name type="scientific">Phytoactinopolyspora halotolerans</name>
    <dbReference type="NCBI Taxonomy" id="1981512"/>
    <lineage>
        <taxon>Bacteria</taxon>
        <taxon>Bacillati</taxon>
        <taxon>Actinomycetota</taxon>
        <taxon>Actinomycetes</taxon>
        <taxon>Jiangellales</taxon>
        <taxon>Jiangellaceae</taxon>
        <taxon>Phytoactinopolyspora</taxon>
    </lineage>
</organism>